<dbReference type="EMBL" id="NLFK01000001">
    <property type="protein sequence ID" value="OZN25699.1"/>
    <property type="molecule type" value="Genomic_DNA"/>
</dbReference>
<sequence length="79" mass="9317">MSIVTATVFMNNKNQAIRIPKIAELPETTKNVNIIIQGNMRIITPVNQVWNSWFYDEHTISDDFMTDREQPQMQERESF</sequence>
<gene>
    <name evidence="2" type="primary">vapB</name>
    <name evidence="1" type="ORF">CFY87_00295</name>
    <name evidence="2" type="ORF">NCTC10851_01415</name>
</gene>
<dbReference type="PANTHER" id="PTHR37550:SF3">
    <property type="entry name" value="ANTITOXIN VAPB1"/>
    <property type="match status" value="1"/>
</dbReference>
<keyword evidence="3" id="KW-1185">Reference proteome</keyword>
<reference evidence="1 3" key="1">
    <citation type="submission" date="2017-07" db="EMBL/GenBank/DDBJ databases">
        <title>Virulence factors identified in Actinobacillus seminis.</title>
        <authorList>
            <person name="Negrete-Abascal E."/>
            <person name="Vaca-Pacheco S."/>
            <person name="Montes-Garcia F."/>
            <person name="Leyto-Gil A.M."/>
            <person name="Fragoso-Garcia E."/>
            <person name="Carvente-Garcia R."/>
            <person name="Perez-Agueros S."/>
            <person name="Castelan-Sanchez H.G."/>
            <person name="Garcia-Molina A."/>
            <person name="Villamar T.E."/>
            <person name="Vazquez-Cruz C."/>
        </authorList>
    </citation>
    <scope>NUCLEOTIDE SEQUENCE [LARGE SCALE GENOMIC DNA]</scope>
    <source>
        <strain evidence="1 3">ATCC 15768</strain>
    </source>
</reference>
<dbReference type="SUPFAM" id="SSF89447">
    <property type="entry name" value="AbrB/MazE/MraZ-like"/>
    <property type="match status" value="1"/>
</dbReference>
<accession>A0A263HFJ2</accession>
<dbReference type="Proteomes" id="UP000215738">
    <property type="component" value="Unassembled WGS sequence"/>
</dbReference>
<evidence type="ECO:0000313" key="1">
    <source>
        <dbReference type="EMBL" id="OZN25699.1"/>
    </source>
</evidence>
<dbReference type="InterPro" id="IPR051734">
    <property type="entry name" value="VapB_TA_antitoxins"/>
</dbReference>
<dbReference type="OrthoDB" id="5298361at2"/>
<evidence type="ECO:0000313" key="4">
    <source>
        <dbReference type="Proteomes" id="UP000254507"/>
    </source>
</evidence>
<proteinExistence type="predicted"/>
<evidence type="ECO:0000313" key="2">
    <source>
        <dbReference type="EMBL" id="SUU36998.1"/>
    </source>
</evidence>
<name>A0A263HFJ2_9PAST</name>
<dbReference type="InParanoid" id="A0A263HFJ2"/>
<dbReference type="InterPro" id="IPR047976">
    <property type="entry name" value="Anti_VapB2-like"/>
</dbReference>
<dbReference type="NCBIfam" id="NF040493">
    <property type="entry name" value="TA_anti_VapB"/>
    <property type="match status" value="1"/>
</dbReference>
<dbReference type="Gene3D" id="2.10.260.10">
    <property type="match status" value="1"/>
</dbReference>
<dbReference type="InterPro" id="IPR037914">
    <property type="entry name" value="SpoVT-AbrB_sf"/>
</dbReference>
<organism evidence="2 4">
    <name type="scientific">Actinobacillus seminis</name>
    <dbReference type="NCBI Taxonomy" id="722"/>
    <lineage>
        <taxon>Bacteria</taxon>
        <taxon>Pseudomonadati</taxon>
        <taxon>Pseudomonadota</taxon>
        <taxon>Gammaproteobacteria</taxon>
        <taxon>Pasteurellales</taxon>
        <taxon>Pasteurellaceae</taxon>
        <taxon>Actinobacillus</taxon>
    </lineage>
</organism>
<protein>
    <submittedName>
        <fullName evidence="1 2">Antitoxin</fullName>
    </submittedName>
</protein>
<dbReference type="PANTHER" id="PTHR37550">
    <property type="entry name" value="ANTITOXIN VAPB1"/>
    <property type="match status" value="1"/>
</dbReference>
<dbReference type="RefSeq" id="WP_011609915.1">
    <property type="nucleotide sequence ID" value="NZ_JBMHIA010000004.1"/>
</dbReference>
<dbReference type="AlphaFoldDB" id="A0A263HFJ2"/>
<evidence type="ECO:0000313" key="3">
    <source>
        <dbReference type="Proteomes" id="UP000215738"/>
    </source>
</evidence>
<dbReference type="Proteomes" id="UP000254507">
    <property type="component" value="Unassembled WGS sequence"/>
</dbReference>
<reference evidence="2 4" key="2">
    <citation type="submission" date="2018-06" db="EMBL/GenBank/DDBJ databases">
        <authorList>
            <consortium name="Pathogen Informatics"/>
            <person name="Doyle S."/>
        </authorList>
    </citation>
    <scope>NUCLEOTIDE SEQUENCE [LARGE SCALE GENOMIC DNA]</scope>
    <source>
        <strain evidence="2 4">NCTC10851</strain>
    </source>
</reference>
<dbReference type="EMBL" id="UFSB01000001">
    <property type="protein sequence ID" value="SUU36998.1"/>
    <property type="molecule type" value="Genomic_DNA"/>
</dbReference>